<proteinExistence type="predicted"/>
<dbReference type="Pfam" id="PF01243">
    <property type="entry name" value="PNPOx_N"/>
    <property type="match status" value="1"/>
</dbReference>
<comment type="caution">
    <text evidence="2">The sequence shown here is derived from an EMBL/GenBank/DDBJ whole genome shotgun (WGS) entry which is preliminary data.</text>
</comment>
<dbReference type="PANTHER" id="PTHR42815">
    <property type="entry name" value="FAD-BINDING, PUTATIVE (AFU_ORTHOLOGUE AFUA_6G07600)-RELATED"/>
    <property type="match status" value="1"/>
</dbReference>
<dbReference type="InterPro" id="IPR024029">
    <property type="entry name" value="Pyridox_Oxase_FMN-dep"/>
</dbReference>
<dbReference type="RefSeq" id="WP_111275765.1">
    <property type="nucleotide sequence ID" value="NZ_QFYS01000003.1"/>
</dbReference>
<dbReference type="EMBL" id="QFYS01000003">
    <property type="protein sequence ID" value="RAK66456.1"/>
    <property type="molecule type" value="Genomic_DNA"/>
</dbReference>
<dbReference type="PANTHER" id="PTHR42815:SF2">
    <property type="entry name" value="FAD-BINDING, PUTATIVE (AFU_ORTHOLOGUE AFUA_6G07600)-RELATED"/>
    <property type="match status" value="1"/>
</dbReference>
<reference evidence="2 3" key="1">
    <citation type="submission" date="2018-05" db="EMBL/GenBank/DDBJ databases">
        <authorList>
            <person name="Lanie J.A."/>
            <person name="Ng W.-L."/>
            <person name="Kazmierczak K.M."/>
            <person name="Andrzejewski T.M."/>
            <person name="Davidsen T.M."/>
            <person name="Wayne K.J."/>
            <person name="Tettelin H."/>
            <person name="Glass J.I."/>
            <person name="Rusch D."/>
            <person name="Podicherti R."/>
            <person name="Tsui H.-C.T."/>
            <person name="Winkler M.E."/>
        </authorList>
    </citation>
    <scope>NUCLEOTIDE SEQUENCE [LARGE SCALE GENOMIC DNA]</scope>
    <source>
        <strain evidence="2 3">BUT-10</strain>
    </source>
</reference>
<dbReference type="Gene3D" id="2.30.110.10">
    <property type="entry name" value="Electron Transport, Fmn-binding Protein, Chain A"/>
    <property type="match status" value="1"/>
</dbReference>
<dbReference type="NCBIfam" id="TIGR04025">
    <property type="entry name" value="PPOX_FMN_DR2398"/>
    <property type="match status" value="1"/>
</dbReference>
<evidence type="ECO:0000313" key="3">
    <source>
        <dbReference type="Proteomes" id="UP000249524"/>
    </source>
</evidence>
<protein>
    <submittedName>
        <fullName evidence="2">Pyridoxamine 5'-phosphate oxidase family protein</fullName>
    </submittedName>
</protein>
<evidence type="ECO:0000259" key="1">
    <source>
        <dbReference type="Pfam" id="PF01243"/>
    </source>
</evidence>
<dbReference type="AlphaFoldDB" id="A0A328BKD3"/>
<gene>
    <name evidence="2" type="ORF">DJ019_09445</name>
</gene>
<accession>A0A328BKD3</accession>
<dbReference type="InterPro" id="IPR011576">
    <property type="entry name" value="Pyridox_Oxase_N"/>
</dbReference>
<evidence type="ECO:0000313" key="2">
    <source>
        <dbReference type="EMBL" id="RAK66456.1"/>
    </source>
</evidence>
<dbReference type="Proteomes" id="UP000249524">
    <property type="component" value="Unassembled WGS sequence"/>
</dbReference>
<keyword evidence="3" id="KW-1185">Reference proteome</keyword>
<dbReference type="OrthoDB" id="9790331at2"/>
<name>A0A328BKD3_9CAUL</name>
<dbReference type="InterPro" id="IPR012349">
    <property type="entry name" value="Split_barrel_FMN-bd"/>
</dbReference>
<feature type="domain" description="Pyridoxamine 5'-phosphate oxidase N-terminal" evidence="1">
    <location>
        <begin position="31"/>
        <end position="151"/>
    </location>
</feature>
<dbReference type="SUPFAM" id="SSF50475">
    <property type="entry name" value="FMN-binding split barrel"/>
    <property type="match status" value="1"/>
</dbReference>
<organism evidence="2 3">
    <name type="scientific">Phenylobacterium kunshanense</name>
    <dbReference type="NCBI Taxonomy" id="1445034"/>
    <lineage>
        <taxon>Bacteria</taxon>
        <taxon>Pseudomonadati</taxon>
        <taxon>Pseudomonadota</taxon>
        <taxon>Alphaproteobacteria</taxon>
        <taxon>Caulobacterales</taxon>
        <taxon>Caulobacteraceae</taxon>
        <taxon>Phenylobacterium</taxon>
    </lineage>
</organism>
<sequence length="203" mass="21835">MPTDAAAQLDTLYTPPHPVTVAKCLDHVDPHGRRFIALSPFAALATVGSNGTVDVSPRGGGPGFIRVSEDGKSLLMPDRPGNNRLDSLRNIADGSGEVGLMFMIPGVDDIYRVNGPAELVVDDALAATFAEFGKVPKSLLRITVREAYLHCPKALMRADLWGDSHRVDRSELPTLTEMVADQIGVALRAKTHAEEVEGLRETL</sequence>